<name>A0A7M7NWB6_STRPU</name>
<dbReference type="Pfam" id="PF16759">
    <property type="entry name" value="LIG3_BRCT"/>
    <property type="match status" value="1"/>
</dbReference>
<evidence type="ECO:0000256" key="1">
    <source>
        <dbReference type="ARBA" id="ARBA00001946"/>
    </source>
</evidence>
<dbReference type="InParanoid" id="A0A7M7NWB6"/>
<evidence type="ECO:0000256" key="15">
    <source>
        <dbReference type="ARBA" id="ARBA00023204"/>
    </source>
</evidence>
<dbReference type="InterPro" id="IPR036420">
    <property type="entry name" value="BRCT_dom_sf"/>
</dbReference>
<comment type="subcellular location">
    <subcellularLocation>
        <location evidence="2">Nucleus</location>
    </subcellularLocation>
</comment>
<feature type="domain" description="BRCT" evidence="24">
    <location>
        <begin position="968"/>
        <end position="1049"/>
    </location>
</feature>
<dbReference type="GO" id="GO:0006273">
    <property type="term" value="P:lagging strand elongation"/>
    <property type="evidence" value="ECO:0000318"/>
    <property type="project" value="GO_Central"/>
</dbReference>
<dbReference type="InterPro" id="IPR001357">
    <property type="entry name" value="BRCT_dom"/>
</dbReference>
<evidence type="ECO:0000256" key="10">
    <source>
        <dbReference type="ARBA" id="ARBA00022771"/>
    </source>
</evidence>
<evidence type="ECO:0000259" key="22">
    <source>
        <dbReference type="PROSITE" id="PS50064"/>
    </source>
</evidence>
<protein>
    <recommendedName>
        <fullName evidence="19">DNA ligase</fullName>
        <ecNumber evidence="19">6.5.1.1</ecNumber>
    </recommendedName>
</protein>
<dbReference type="NCBIfam" id="TIGR00574">
    <property type="entry name" value="dnl1"/>
    <property type="match status" value="1"/>
</dbReference>
<dbReference type="FunFam" id="2.40.50.140:FF:000085">
    <property type="entry name" value="DNA ligase"/>
    <property type="match status" value="1"/>
</dbReference>
<dbReference type="AlphaFoldDB" id="A0A7M7NWB6"/>
<dbReference type="PROSITE" id="PS50160">
    <property type="entry name" value="DNA_LIGASE_A3"/>
    <property type="match status" value="1"/>
</dbReference>
<dbReference type="SUPFAM" id="SSF57716">
    <property type="entry name" value="Glucocorticoid receptor-like (DNA-binding domain)"/>
    <property type="match status" value="1"/>
</dbReference>
<feature type="region of interest" description="Disordered" evidence="21">
    <location>
        <begin position="199"/>
        <end position="276"/>
    </location>
</feature>
<reference evidence="26" key="1">
    <citation type="submission" date="2015-02" db="EMBL/GenBank/DDBJ databases">
        <title>Genome sequencing for Strongylocentrotus purpuratus.</title>
        <authorList>
            <person name="Murali S."/>
            <person name="Liu Y."/>
            <person name="Vee V."/>
            <person name="English A."/>
            <person name="Wang M."/>
            <person name="Skinner E."/>
            <person name="Han Y."/>
            <person name="Muzny D.M."/>
            <person name="Worley K.C."/>
            <person name="Gibbs R.A."/>
        </authorList>
    </citation>
    <scope>NUCLEOTIDE SEQUENCE</scope>
</reference>
<dbReference type="OMA" id="GRWCTVT"/>
<feature type="compositionally biased region" description="Low complexity" evidence="21">
    <location>
        <begin position="895"/>
        <end position="906"/>
    </location>
</feature>
<keyword evidence="7" id="KW-0479">Metal-binding</keyword>
<feature type="compositionally biased region" description="Basic residues" evidence="21">
    <location>
        <begin position="200"/>
        <end position="211"/>
    </location>
</feature>
<keyword evidence="26" id="KW-1185">Reference proteome</keyword>
<comment type="similarity">
    <text evidence="3 20">Belongs to the ATP-dependent DNA ligase family.</text>
</comment>
<dbReference type="Pfam" id="PF01068">
    <property type="entry name" value="DNA_ligase_A_M"/>
    <property type="match status" value="1"/>
</dbReference>
<dbReference type="EnsemblMetazoa" id="XM_030986602">
    <property type="protein sequence ID" value="XP_030842462"/>
    <property type="gene ID" value="LOC581252"/>
</dbReference>
<dbReference type="InterPro" id="IPR001510">
    <property type="entry name" value="Znf_PARP"/>
</dbReference>
<dbReference type="Gene3D" id="2.40.50.140">
    <property type="entry name" value="Nucleic acid-binding proteins"/>
    <property type="match status" value="1"/>
</dbReference>
<dbReference type="CDD" id="cd07967">
    <property type="entry name" value="OBF_DNA_ligase_III"/>
    <property type="match status" value="1"/>
</dbReference>
<dbReference type="Pfam" id="PF04679">
    <property type="entry name" value="DNA_ligase_A_C"/>
    <property type="match status" value="1"/>
</dbReference>
<dbReference type="PROSITE" id="PS00333">
    <property type="entry name" value="DNA_LIGASE_A2"/>
    <property type="match status" value="1"/>
</dbReference>
<dbReference type="SMART" id="SM01336">
    <property type="entry name" value="zf-PARP"/>
    <property type="match status" value="1"/>
</dbReference>
<keyword evidence="5" id="KW-0132">Cell division</keyword>
<dbReference type="Gene3D" id="3.40.50.10190">
    <property type="entry name" value="BRCT domain"/>
    <property type="match status" value="1"/>
</dbReference>
<evidence type="ECO:0000256" key="9">
    <source>
        <dbReference type="ARBA" id="ARBA00022763"/>
    </source>
</evidence>
<dbReference type="GO" id="GO:0008270">
    <property type="term" value="F:zinc ion binding"/>
    <property type="evidence" value="ECO:0007669"/>
    <property type="project" value="UniProtKB-KW"/>
</dbReference>
<evidence type="ECO:0000256" key="11">
    <source>
        <dbReference type="ARBA" id="ARBA00022833"/>
    </source>
</evidence>
<keyword evidence="4 19" id="KW-0436">Ligase</keyword>
<dbReference type="GO" id="GO:0051301">
    <property type="term" value="P:cell division"/>
    <property type="evidence" value="ECO:0007669"/>
    <property type="project" value="UniProtKB-KW"/>
</dbReference>
<sequence length="1049" mass="116642">MRFKVYTAFNLGWSSLQRTFVRPEQQHLKHYTSAYRDAKCPSDSGLGRRGTALPKSYLGNTLSSKFETEHKGGIVFFQSFLNPTALSSTLGKTFASVMDDEKSFMVDYARLGTSKCKKCKQGIEKKSPRIAKLSTNPFSDDGSMMKNYFHINCVFETFVRARATTKKIEDPSDLDGFEKMEEEEKKLIRKNIEELLSRVKTPKKTPAKKKATVQSVLSPGGQVVSSSKQPKPSTSQPSSSHHTSAAASSSSSTPSPTPSKTSYQGDGSDPKHPDNSFREYRKLCARIADISGHHAKTKVVAAYLKRGADGDTFSGDPYLVLKLLLPGVVKRVYNINSKQLVKLFSQIFGTDLDEMVTDLEQGDVSETVRKFYEESKHTPPIKKSVLSIYDVDKFLDNMSMMTKELEQQRELAKITGKCTANDLKMVVRLLKHDLRISSGAKHILDALDPNAYEAFQASRDLLDVVSRVLANQKASNGVPGMTKKLSVRAALMTPVLPMLAEACKSVEMGMRKCPNGMYAEIKYDGERVQIHKQGDNFQYFSRSLKPVLPHKVTHIKDWIPKACPHGNSLILDSEILMVDKDGKILPFGTLGVHKKSAFQDANVCLFVFDCLHFNGEDLMDKPLKTRRKILEENLDEIPNRIMLSESKFVTKTRQLSGLIADVIREGLEGLVLKDVQSLYEPGKRHWLKVKKDYLKEGSMADSADLLVLGAFYGTGTKGGMMSVFLMGVYDPHSDSFRTVTKCGNGLDDNTMEKVNRDLDMVKISKDSSKVPSWLRVNKTLVPDFVIREPKKAPVWEIIGAEFTQSETHTAGGISIRFPRVTRIRDDKDFETATDLPRLRTLFKKSKESTDVSAILGVQSSPSKVSAKRKKDDDDDDDDEEEITGFSFGKGGGTGASTSAKGASPAKKAAESPAKKVKNERNGNNSNSPSPRKEKTMCKYGPDCYQKSKDHVEKFRHTGSPSKQSPSKGLPNVFTGMVMYIPEGVKDYEKLQRFVIAYDGDVIDEASKSQATHIVGDAKTSDKNDSSSSAENVTSDWLWQCIRMKKLVPV</sequence>
<dbReference type="SUPFAM" id="SSF56091">
    <property type="entry name" value="DNA ligase/mRNA capping enzyme, catalytic domain"/>
    <property type="match status" value="1"/>
</dbReference>
<dbReference type="Gene3D" id="3.30.1740.10">
    <property type="entry name" value="Zinc finger, PARP-type"/>
    <property type="match status" value="1"/>
</dbReference>
<dbReference type="Proteomes" id="UP000007110">
    <property type="component" value="Unassembled WGS sequence"/>
</dbReference>
<dbReference type="InterPro" id="IPR012308">
    <property type="entry name" value="DNA_ligase_ATP-dep_N"/>
</dbReference>
<dbReference type="FunFam" id="1.10.3260.10:FF:000002">
    <property type="entry name" value="DNA ligase"/>
    <property type="match status" value="1"/>
</dbReference>
<feature type="compositionally biased region" description="Acidic residues" evidence="21">
    <location>
        <begin position="872"/>
        <end position="882"/>
    </location>
</feature>
<keyword evidence="17" id="KW-0131">Cell cycle</keyword>
<dbReference type="SUPFAM" id="SSF50249">
    <property type="entry name" value="Nucleic acid-binding proteins"/>
    <property type="match status" value="1"/>
</dbReference>
<keyword evidence="15 19" id="KW-0234">DNA repair</keyword>
<dbReference type="CTD" id="3980"/>
<feature type="region of interest" description="Disordered" evidence="21">
    <location>
        <begin position="852"/>
        <end position="941"/>
    </location>
</feature>
<evidence type="ECO:0000256" key="18">
    <source>
        <dbReference type="ARBA" id="ARBA00034003"/>
    </source>
</evidence>
<evidence type="ECO:0000259" key="24">
    <source>
        <dbReference type="PROSITE" id="PS50172"/>
    </source>
</evidence>
<dbReference type="InterPro" id="IPR016059">
    <property type="entry name" value="DNA_ligase_ATP-dep_CS"/>
</dbReference>
<evidence type="ECO:0000256" key="6">
    <source>
        <dbReference type="ARBA" id="ARBA00022705"/>
    </source>
</evidence>
<evidence type="ECO:0000256" key="2">
    <source>
        <dbReference type="ARBA" id="ARBA00004123"/>
    </source>
</evidence>
<keyword evidence="8 19" id="KW-0547">Nucleotide-binding</keyword>
<evidence type="ECO:0000256" key="17">
    <source>
        <dbReference type="ARBA" id="ARBA00023306"/>
    </source>
</evidence>
<evidence type="ECO:0000256" key="13">
    <source>
        <dbReference type="ARBA" id="ARBA00022842"/>
    </source>
</evidence>
<evidence type="ECO:0000313" key="25">
    <source>
        <dbReference type="EnsemblMetazoa" id="XP_030842462"/>
    </source>
</evidence>
<evidence type="ECO:0000256" key="12">
    <source>
        <dbReference type="ARBA" id="ARBA00022840"/>
    </source>
</evidence>
<dbReference type="CDD" id="cd18431">
    <property type="entry name" value="BRCT_DNA_ligase_III"/>
    <property type="match status" value="1"/>
</dbReference>
<evidence type="ECO:0000256" key="19">
    <source>
        <dbReference type="RuleBase" id="RU000617"/>
    </source>
</evidence>
<dbReference type="Pfam" id="PF04675">
    <property type="entry name" value="DNA_ligase_A_N"/>
    <property type="match status" value="1"/>
</dbReference>
<dbReference type="InterPro" id="IPR031916">
    <property type="entry name" value="LIG3_BRCT"/>
</dbReference>
<dbReference type="InterPro" id="IPR012340">
    <property type="entry name" value="NA-bd_OB-fold"/>
</dbReference>
<dbReference type="SMART" id="SM00292">
    <property type="entry name" value="BRCT"/>
    <property type="match status" value="1"/>
</dbReference>
<accession>A0A7M7NWB6</accession>
<dbReference type="GeneID" id="581252"/>
<keyword evidence="9 19" id="KW-0227">DNA damage</keyword>
<dbReference type="InterPro" id="IPR012310">
    <property type="entry name" value="DNA_ligase_ATP-dep_cent"/>
</dbReference>
<dbReference type="CDD" id="cd07902">
    <property type="entry name" value="Adenylation_DNA_ligase_III"/>
    <property type="match status" value="1"/>
</dbReference>
<evidence type="ECO:0000256" key="3">
    <source>
        <dbReference type="ARBA" id="ARBA00007572"/>
    </source>
</evidence>
<dbReference type="PROSITE" id="PS50064">
    <property type="entry name" value="ZF_PARP_2"/>
    <property type="match status" value="1"/>
</dbReference>
<evidence type="ECO:0000256" key="7">
    <source>
        <dbReference type="ARBA" id="ARBA00022723"/>
    </source>
</evidence>
<dbReference type="InterPro" id="IPR012309">
    <property type="entry name" value="DNA_ligase_ATP-dep_C"/>
</dbReference>
<dbReference type="PANTHER" id="PTHR45674:SF9">
    <property type="entry name" value="DNA LIGASE 3"/>
    <property type="match status" value="1"/>
</dbReference>
<dbReference type="SUPFAM" id="SSF52113">
    <property type="entry name" value="BRCT domain"/>
    <property type="match status" value="1"/>
</dbReference>
<reference evidence="25" key="2">
    <citation type="submission" date="2021-01" db="UniProtKB">
        <authorList>
            <consortium name="EnsemblMetazoa"/>
        </authorList>
    </citation>
    <scope>IDENTIFICATION</scope>
</reference>
<feature type="domain" description="PARP-type" evidence="22">
    <location>
        <begin position="104"/>
        <end position="196"/>
    </location>
</feature>
<feature type="domain" description="ATP-dependent DNA ligase family profile" evidence="23">
    <location>
        <begin position="596"/>
        <end position="730"/>
    </location>
</feature>
<dbReference type="Pfam" id="PF00645">
    <property type="entry name" value="zf-PARP"/>
    <property type="match status" value="1"/>
</dbReference>
<keyword evidence="16" id="KW-0539">Nucleus</keyword>
<dbReference type="EnsemblMetazoa" id="XM_030986601">
    <property type="protein sequence ID" value="XP_030842461"/>
    <property type="gene ID" value="LOC581252"/>
</dbReference>
<keyword evidence="12 19" id="KW-0067">ATP-binding</keyword>
<evidence type="ECO:0000313" key="26">
    <source>
        <dbReference type="Proteomes" id="UP000007110"/>
    </source>
</evidence>
<proteinExistence type="inferred from homology"/>
<keyword evidence="13" id="KW-0460">Magnesium</keyword>
<dbReference type="RefSeq" id="XP_030842462.1">
    <property type="nucleotide sequence ID" value="XM_030986602.1"/>
</dbReference>
<dbReference type="GO" id="GO:0003677">
    <property type="term" value="F:DNA binding"/>
    <property type="evidence" value="ECO:0007669"/>
    <property type="project" value="InterPro"/>
</dbReference>
<dbReference type="Gene3D" id="3.30.470.30">
    <property type="entry name" value="DNA ligase/mRNA capping enzyme"/>
    <property type="match status" value="1"/>
</dbReference>
<dbReference type="InterPro" id="IPR050191">
    <property type="entry name" value="ATP-dep_DNA_ligase"/>
</dbReference>
<comment type="catalytic activity">
    <reaction evidence="18 19">
        <text>ATP + (deoxyribonucleotide)n-3'-hydroxyl + 5'-phospho-(deoxyribonucleotide)m = (deoxyribonucleotide)n+m + AMP + diphosphate.</text>
        <dbReference type="EC" id="6.5.1.1"/>
    </reaction>
</comment>
<keyword evidence="11" id="KW-0862">Zinc</keyword>
<dbReference type="InterPro" id="IPR000977">
    <property type="entry name" value="DNA_ligase_ATP-dep"/>
</dbReference>
<dbReference type="GO" id="GO:0005524">
    <property type="term" value="F:ATP binding"/>
    <property type="evidence" value="ECO:0007669"/>
    <property type="project" value="UniProtKB-KW"/>
</dbReference>
<dbReference type="Pfam" id="PF10283">
    <property type="entry name" value="zf-CCHH"/>
    <property type="match status" value="1"/>
</dbReference>
<dbReference type="PROSITE" id="PS00697">
    <property type="entry name" value="DNA_LIGASE_A1"/>
    <property type="match status" value="1"/>
</dbReference>
<dbReference type="FunCoup" id="A0A7M7NWB6">
    <property type="interactions" value="1488"/>
</dbReference>
<dbReference type="GO" id="GO:0071897">
    <property type="term" value="P:DNA biosynthetic process"/>
    <property type="evidence" value="ECO:0007669"/>
    <property type="project" value="InterPro"/>
</dbReference>
<dbReference type="GO" id="GO:0003910">
    <property type="term" value="F:DNA ligase (ATP) activity"/>
    <property type="evidence" value="ECO:0000318"/>
    <property type="project" value="GO_Central"/>
</dbReference>
<dbReference type="Gene3D" id="1.10.3260.10">
    <property type="entry name" value="DNA ligase, ATP-dependent, N-terminal domain"/>
    <property type="match status" value="1"/>
</dbReference>
<dbReference type="InterPro" id="IPR019406">
    <property type="entry name" value="APLF_PBZ"/>
</dbReference>
<evidence type="ECO:0000256" key="16">
    <source>
        <dbReference type="ARBA" id="ARBA00023242"/>
    </source>
</evidence>
<dbReference type="SUPFAM" id="SSF117018">
    <property type="entry name" value="ATP-dependent DNA ligase DNA-binding domain"/>
    <property type="match status" value="1"/>
</dbReference>
<dbReference type="PANTHER" id="PTHR45674">
    <property type="entry name" value="DNA LIGASE 1/3 FAMILY MEMBER"/>
    <property type="match status" value="1"/>
</dbReference>
<evidence type="ECO:0000259" key="23">
    <source>
        <dbReference type="PROSITE" id="PS50160"/>
    </source>
</evidence>
<keyword evidence="10" id="KW-0863">Zinc-finger</keyword>
<dbReference type="PROSITE" id="PS50172">
    <property type="entry name" value="BRCT"/>
    <property type="match status" value="1"/>
</dbReference>
<evidence type="ECO:0000256" key="4">
    <source>
        <dbReference type="ARBA" id="ARBA00022598"/>
    </source>
</evidence>
<dbReference type="InterPro" id="IPR036957">
    <property type="entry name" value="Znf_PARP_sf"/>
</dbReference>
<evidence type="ECO:0000256" key="8">
    <source>
        <dbReference type="ARBA" id="ARBA00022741"/>
    </source>
</evidence>
<organism evidence="25 26">
    <name type="scientific">Strongylocentrotus purpuratus</name>
    <name type="common">Purple sea urchin</name>
    <dbReference type="NCBI Taxonomy" id="7668"/>
    <lineage>
        <taxon>Eukaryota</taxon>
        <taxon>Metazoa</taxon>
        <taxon>Echinodermata</taxon>
        <taxon>Eleutherozoa</taxon>
        <taxon>Echinozoa</taxon>
        <taxon>Echinoidea</taxon>
        <taxon>Euechinoidea</taxon>
        <taxon>Echinacea</taxon>
        <taxon>Camarodonta</taxon>
        <taxon>Echinidea</taxon>
        <taxon>Strongylocentrotidae</taxon>
        <taxon>Strongylocentrotus</taxon>
    </lineage>
</organism>
<comment type="cofactor">
    <cofactor evidence="1">
        <name>Mg(2+)</name>
        <dbReference type="ChEBI" id="CHEBI:18420"/>
    </cofactor>
</comment>
<feature type="compositionally biased region" description="Low complexity" evidence="21">
    <location>
        <begin position="225"/>
        <end position="262"/>
    </location>
</feature>
<dbReference type="GO" id="GO:0006310">
    <property type="term" value="P:DNA recombination"/>
    <property type="evidence" value="ECO:0007669"/>
    <property type="project" value="UniProtKB-KW"/>
</dbReference>
<dbReference type="GO" id="GO:0006302">
    <property type="term" value="P:double-strand break repair"/>
    <property type="evidence" value="ECO:0000318"/>
    <property type="project" value="GO_Central"/>
</dbReference>
<keyword evidence="14 19" id="KW-0233">DNA recombination</keyword>
<dbReference type="RefSeq" id="XP_030842461.1">
    <property type="nucleotide sequence ID" value="XM_030986601.1"/>
</dbReference>
<evidence type="ECO:0000256" key="21">
    <source>
        <dbReference type="SAM" id="MobiDB-lite"/>
    </source>
</evidence>
<evidence type="ECO:0000256" key="14">
    <source>
        <dbReference type="ARBA" id="ARBA00023172"/>
    </source>
</evidence>
<keyword evidence="6" id="KW-0235">DNA replication</keyword>
<dbReference type="GO" id="GO:0005634">
    <property type="term" value="C:nucleus"/>
    <property type="evidence" value="ECO:0000318"/>
    <property type="project" value="GO_Central"/>
</dbReference>
<dbReference type="Gene3D" id="3.30.1490.70">
    <property type="match status" value="1"/>
</dbReference>
<dbReference type="EC" id="6.5.1.1" evidence="19"/>
<dbReference type="OrthoDB" id="206088at2759"/>
<feature type="compositionally biased region" description="Basic and acidic residues" evidence="21">
    <location>
        <begin position="907"/>
        <end position="920"/>
    </location>
</feature>
<dbReference type="InterPro" id="IPR036599">
    <property type="entry name" value="DNA_ligase_N_sf"/>
</dbReference>
<dbReference type="FunFam" id="3.30.470.30:FF:000003">
    <property type="entry name" value="DNA ligase"/>
    <property type="match status" value="1"/>
</dbReference>
<dbReference type="KEGG" id="spu:581252"/>
<evidence type="ECO:0000256" key="5">
    <source>
        <dbReference type="ARBA" id="ARBA00022618"/>
    </source>
</evidence>
<evidence type="ECO:0000256" key="20">
    <source>
        <dbReference type="RuleBase" id="RU004196"/>
    </source>
</evidence>